<name>A0A197JS70_9FUNG</name>
<evidence type="ECO:0000313" key="3">
    <source>
        <dbReference type="Proteomes" id="UP000078512"/>
    </source>
</evidence>
<dbReference type="AlphaFoldDB" id="A0A197JS70"/>
<dbReference type="Proteomes" id="UP000078512">
    <property type="component" value="Unassembled WGS sequence"/>
</dbReference>
<feature type="region of interest" description="Disordered" evidence="1">
    <location>
        <begin position="64"/>
        <end position="83"/>
    </location>
</feature>
<reference evidence="2 3" key="1">
    <citation type="submission" date="2016-05" db="EMBL/GenBank/DDBJ databases">
        <title>Genome sequencing reveals origins of a unique bacterial endosymbiosis in the earliest lineages of terrestrial Fungi.</title>
        <authorList>
            <consortium name="DOE Joint Genome Institute"/>
            <person name="Uehling J."/>
            <person name="Gryganskyi A."/>
            <person name="Hameed K."/>
            <person name="Tschaplinski T."/>
            <person name="Misztal P."/>
            <person name="Wu S."/>
            <person name="Desiro A."/>
            <person name="Vande Pol N."/>
            <person name="Du Z.-Y."/>
            <person name="Zienkiewicz A."/>
            <person name="Zienkiewicz K."/>
            <person name="Morin E."/>
            <person name="Tisserant E."/>
            <person name="Splivallo R."/>
            <person name="Hainaut M."/>
            <person name="Henrissat B."/>
            <person name="Ohm R."/>
            <person name="Kuo A."/>
            <person name="Yan J."/>
            <person name="Lipzen A."/>
            <person name="Nolan M."/>
            <person name="Labutti K."/>
            <person name="Barry K."/>
            <person name="Goldstein A."/>
            <person name="Labbe J."/>
            <person name="Schadt C."/>
            <person name="Tuskan G."/>
            <person name="Grigoriev I."/>
            <person name="Martin F."/>
            <person name="Vilgalys R."/>
            <person name="Bonito G."/>
        </authorList>
    </citation>
    <scope>NUCLEOTIDE SEQUENCE [LARGE SCALE GENOMIC DNA]</scope>
    <source>
        <strain evidence="2 3">AG-77</strain>
    </source>
</reference>
<evidence type="ECO:0000256" key="1">
    <source>
        <dbReference type="SAM" id="MobiDB-lite"/>
    </source>
</evidence>
<accession>A0A197JS70</accession>
<evidence type="ECO:0000313" key="2">
    <source>
        <dbReference type="EMBL" id="OAQ27296.1"/>
    </source>
</evidence>
<organism evidence="2 3">
    <name type="scientific">Linnemannia elongata AG-77</name>
    <dbReference type="NCBI Taxonomy" id="1314771"/>
    <lineage>
        <taxon>Eukaryota</taxon>
        <taxon>Fungi</taxon>
        <taxon>Fungi incertae sedis</taxon>
        <taxon>Mucoromycota</taxon>
        <taxon>Mortierellomycotina</taxon>
        <taxon>Mortierellomycetes</taxon>
        <taxon>Mortierellales</taxon>
        <taxon>Mortierellaceae</taxon>
        <taxon>Linnemannia</taxon>
    </lineage>
</organism>
<protein>
    <submittedName>
        <fullName evidence="2">Uncharacterized protein</fullName>
    </submittedName>
</protein>
<keyword evidence="3" id="KW-1185">Reference proteome</keyword>
<gene>
    <name evidence="2" type="ORF">K457DRAFT_127471</name>
</gene>
<proteinExistence type="predicted"/>
<dbReference type="EMBL" id="KV442058">
    <property type="protein sequence ID" value="OAQ27296.1"/>
    <property type="molecule type" value="Genomic_DNA"/>
</dbReference>
<sequence length="183" mass="20183">MANKPVTLNFGGIFQFRAVPQFEEMLWAYECIGNYGIIFTVFSQEAVGVKSKVQVKAHFASKAGKGHHGTMAQDSSSRASDRTKSVVSIDLRRPNFFPPLEETSPVGKTVKSKRLEAIELIKSVSADGSVDNLVHLGQPVGTEDRQVLHKHGRESHFGQMRRLSGSNRYPFVVAIIVRTMAAP</sequence>